<dbReference type="PANTHER" id="PTHR33055">
    <property type="entry name" value="TRANSPOSASE FOR INSERTION SEQUENCE ELEMENT IS1111A"/>
    <property type="match status" value="1"/>
</dbReference>
<dbReference type="PANTHER" id="PTHR33055:SF15">
    <property type="entry name" value="TRANSPOSASE-RELATED"/>
    <property type="match status" value="1"/>
</dbReference>
<protein>
    <submittedName>
        <fullName evidence="2">Transposase IS116/IS110/IS902 family protein</fullName>
    </submittedName>
</protein>
<dbReference type="GO" id="GO:0004803">
    <property type="term" value="F:transposase activity"/>
    <property type="evidence" value="ECO:0007669"/>
    <property type="project" value="InterPro"/>
</dbReference>
<evidence type="ECO:0000313" key="3">
    <source>
        <dbReference type="Proteomes" id="UP000198625"/>
    </source>
</evidence>
<keyword evidence="3" id="KW-1185">Reference proteome</keyword>
<sequence length="76" mass="8741">FNAKTTRMSKRGSKLLRYALINAAWNVSLNNKTFNDYFMLKKSQGNNHYAALGHVAHKLVRVIFKILKDNVAFNLD</sequence>
<dbReference type="GO" id="GO:0003677">
    <property type="term" value="F:DNA binding"/>
    <property type="evidence" value="ECO:0007669"/>
    <property type="project" value="InterPro"/>
</dbReference>
<organism evidence="2 3">
    <name type="scientific">Proteiniborus ethanoligenes</name>
    <dbReference type="NCBI Taxonomy" id="415015"/>
    <lineage>
        <taxon>Bacteria</taxon>
        <taxon>Bacillati</taxon>
        <taxon>Bacillota</taxon>
        <taxon>Clostridia</taxon>
        <taxon>Eubacteriales</taxon>
        <taxon>Proteiniborus</taxon>
    </lineage>
</organism>
<evidence type="ECO:0000313" key="2">
    <source>
        <dbReference type="EMBL" id="SDZ16918.1"/>
    </source>
</evidence>
<dbReference type="Pfam" id="PF02371">
    <property type="entry name" value="Transposase_20"/>
    <property type="match status" value="1"/>
</dbReference>
<evidence type="ECO:0000259" key="1">
    <source>
        <dbReference type="Pfam" id="PF02371"/>
    </source>
</evidence>
<gene>
    <name evidence="2" type="ORF">SAMN05660462_02098</name>
</gene>
<feature type="domain" description="Transposase IS116/IS110/IS902 C-terminal" evidence="1">
    <location>
        <begin position="4"/>
        <end position="37"/>
    </location>
</feature>
<reference evidence="2 3" key="1">
    <citation type="submission" date="2016-10" db="EMBL/GenBank/DDBJ databases">
        <authorList>
            <person name="de Groot N.N."/>
        </authorList>
    </citation>
    <scope>NUCLEOTIDE SEQUENCE [LARGE SCALE GENOMIC DNA]</scope>
    <source>
        <strain evidence="2 3">DSM 21650</strain>
    </source>
</reference>
<dbReference type="AlphaFoldDB" id="A0A1H3QV97"/>
<accession>A0A1H3QV97</accession>
<dbReference type="STRING" id="415015.SAMN05660462_02098"/>
<proteinExistence type="predicted"/>
<name>A0A1H3QV97_9FIRM</name>
<dbReference type="EMBL" id="FNQE01000022">
    <property type="protein sequence ID" value="SDZ16918.1"/>
    <property type="molecule type" value="Genomic_DNA"/>
</dbReference>
<dbReference type="GO" id="GO:0006313">
    <property type="term" value="P:DNA transposition"/>
    <property type="evidence" value="ECO:0007669"/>
    <property type="project" value="InterPro"/>
</dbReference>
<dbReference type="Proteomes" id="UP000198625">
    <property type="component" value="Unassembled WGS sequence"/>
</dbReference>
<dbReference type="InterPro" id="IPR047650">
    <property type="entry name" value="Transpos_IS110"/>
</dbReference>
<dbReference type="RefSeq" id="WP_143031502.1">
    <property type="nucleotide sequence ID" value="NZ_FNQE01000022.1"/>
</dbReference>
<feature type="non-terminal residue" evidence="2">
    <location>
        <position position="1"/>
    </location>
</feature>
<dbReference type="OrthoDB" id="9811278at2"/>
<dbReference type="InterPro" id="IPR003346">
    <property type="entry name" value="Transposase_20"/>
</dbReference>